<dbReference type="EMBL" id="AP018203">
    <property type="protein sequence ID" value="BAY58813.1"/>
    <property type="molecule type" value="Genomic_DNA"/>
</dbReference>
<dbReference type="Pfam" id="PF00753">
    <property type="entry name" value="Lactamase_B"/>
    <property type="match status" value="1"/>
</dbReference>
<keyword evidence="4" id="KW-0862">Zinc</keyword>
<dbReference type="GO" id="GO:0016787">
    <property type="term" value="F:hydrolase activity"/>
    <property type="evidence" value="ECO:0007669"/>
    <property type="project" value="UniProtKB-KW"/>
</dbReference>
<organism evidence="6 7">
    <name type="scientific">Leptolyngbya boryana NIES-2135</name>
    <dbReference type="NCBI Taxonomy" id="1973484"/>
    <lineage>
        <taxon>Bacteria</taxon>
        <taxon>Bacillati</taxon>
        <taxon>Cyanobacteriota</taxon>
        <taxon>Cyanophyceae</taxon>
        <taxon>Leptolyngbyales</taxon>
        <taxon>Leptolyngbyaceae</taxon>
        <taxon>Leptolyngbya group</taxon>
        <taxon>Leptolyngbya</taxon>
    </lineage>
</organism>
<dbReference type="InterPro" id="IPR051013">
    <property type="entry name" value="MBL_superfamily_lactonases"/>
</dbReference>
<gene>
    <name evidence="6" type="ORF">NIES2135_56870</name>
</gene>
<feature type="domain" description="Metallo-beta-lactamase" evidence="5">
    <location>
        <begin position="31"/>
        <end position="260"/>
    </location>
</feature>
<evidence type="ECO:0000256" key="4">
    <source>
        <dbReference type="ARBA" id="ARBA00022833"/>
    </source>
</evidence>
<evidence type="ECO:0000256" key="1">
    <source>
        <dbReference type="ARBA" id="ARBA00007749"/>
    </source>
</evidence>
<keyword evidence="7" id="KW-1185">Reference proteome</keyword>
<dbReference type="PANTHER" id="PTHR42978">
    <property type="entry name" value="QUORUM-QUENCHING LACTONASE YTNP-RELATED-RELATED"/>
    <property type="match status" value="1"/>
</dbReference>
<keyword evidence="3" id="KW-0378">Hydrolase</keyword>
<dbReference type="PANTHER" id="PTHR42978:SF3">
    <property type="entry name" value="BLR3078 PROTEIN"/>
    <property type="match status" value="1"/>
</dbReference>
<dbReference type="InterPro" id="IPR036866">
    <property type="entry name" value="RibonucZ/Hydroxyglut_hydro"/>
</dbReference>
<evidence type="ECO:0000313" key="6">
    <source>
        <dbReference type="EMBL" id="BAY58813.1"/>
    </source>
</evidence>
<sequence>MRIHHLNCGCMCPIGGALFDGFSRGLTSHLVCHCLLIETNQGLVLVDTGFGLRDIQAPRSRLSPFFIAFNNIQFDRQYSAIDQIERLGFSPEEVRHIILTHLDFDHAGGLEDFPNATVHVMQTEIEATRDRQGFIAHRRYRPGQWDEVKSWKFYAANGESWFGFEAVRDLEGLPPEILFIPLTGHTRGHAGVAIETSEGWLLHAGDAYFYRDEMKPEYHCTPGLKAYQWMMEVDRKARLLNQDRLRQLTLSNDAKLFCSHDAIEFKAYAEQSANENRSSSSVSGRS</sequence>
<reference evidence="6 7" key="1">
    <citation type="submission" date="2017-06" db="EMBL/GenBank/DDBJ databases">
        <title>Genome sequencing of cyanobaciteial culture collection at National Institute for Environmental Studies (NIES).</title>
        <authorList>
            <person name="Hirose Y."/>
            <person name="Shimura Y."/>
            <person name="Fujisawa T."/>
            <person name="Nakamura Y."/>
            <person name="Kawachi M."/>
        </authorList>
    </citation>
    <scope>NUCLEOTIDE SEQUENCE [LARGE SCALE GENOMIC DNA]</scope>
    <source>
        <strain evidence="6 7">NIES-2135</strain>
    </source>
</reference>
<dbReference type="SUPFAM" id="SSF56281">
    <property type="entry name" value="Metallo-hydrolase/oxidoreductase"/>
    <property type="match status" value="1"/>
</dbReference>
<evidence type="ECO:0000259" key="5">
    <source>
        <dbReference type="SMART" id="SM00849"/>
    </source>
</evidence>
<dbReference type="AlphaFoldDB" id="A0A1Z4JQ84"/>
<dbReference type="InterPro" id="IPR001279">
    <property type="entry name" value="Metallo-B-lactamas"/>
</dbReference>
<accession>A0A1Z4JQ84</accession>
<dbReference type="Proteomes" id="UP000217895">
    <property type="component" value="Chromosome"/>
</dbReference>
<proteinExistence type="inferred from homology"/>
<protein>
    <submittedName>
        <fullName evidence="6">Beta-lactamase domain protein</fullName>
    </submittedName>
</protein>
<keyword evidence="2" id="KW-0479">Metal-binding</keyword>
<dbReference type="Gene3D" id="3.60.15.10">
    <property type="entry name" value="Ribonuclease Z/Hydroxyacylglutathione hydrolase-like"/>
    <property type="match status" value="1"/>
</dbReference>
<evidence type="ECO:0000256" key="3">
    <source>
        <dbReference type="ARBA" id="ARBA00022801"/>
    </source>
</evidence>
<dbReference type="GO" id="GO:0046872">
    <property type="term" value="F:metal ion binding"/>
    <property type="evidence" value="ECO:0007669"/>
    <property type="project" value="UniProtKB-KW"/>
</dbReference>
<dbReference type="CDD" id="cd07742">
    <property type="entry name" value="metallo-hydrolase-like_MBL-fold"/>
    <property type="match status" value="1"/>
</dbReference>
<evidence type="ECO:0000256" key="2">
    <source>
        <dbReference type="ARBA" id="ARBA00022723"/>
    </source>
</evidence>
<name>A0A1Z4JQ84_LEPBY</name>
<comment type="similarity">
    <text evidence="1">Belongs to the metallo-beta-lactamase superfamily.</text>
</comment>
<dbReference type="SMART" id="SM00849">
    <property type="entry name" value="Lactamase_B"/>
    <property type="match status" value="1"/>
</dbReference>
<evidence type="ECO:0000313" key="7">
    <source>
        <dbReference type="Proteomes" id="UP000217895"/>
    </source>
</evidence>